<feature type="compositionally biased region" description="Low complexity" evidence="1">
    <location>
        <begin position="1372"/>
        <end position="1416"/>
    </location>
</feature>
<feature type="domain" description="T-Q ester bond containing" evidence="2">
    <location>
        <begin position="495"/>
        <end position="620"/>
    </location>
</feature>
<protein>
    <recommendedName>
        <fullName evidence="2">T-Q ester bond containing domain-containing protein</fullName>
    </recommendedName>
</protein>
<dbReference type="GO" id="GO:0031124">
    <property type="term" value="P:mRNA 3'-end processing"/>
    <property type="evidence" value="ECO:0007669"/>
    <property type="project" value="InterPro"/>
</dbReference>
<feature type="compositionally biased region" description="Basic and acidic residues" evidence="1">
    <location>
        <begin position="725"/>
        <end position="739"/>
    </location>
</feature>
<feature type="compositionally biased region" description="Basic and acidic residues" evidence="1">
    <location>
        <begin position="1815"/>
        <end position="1829"/>
    </location>
</feature>
<evidence type="ECO:0000259" key="2">
    <source>
        <dbReference type="Pfam" id="PF18202"/>
    </source>
</evidence>
<dbReference type="InterPro" id="IPR045245">
    <property type="entry name" value="Pfs2-like"/>
</dbReference>
<dbReference type="Gene3D" id="2.60.40.3930">
    <property type="match status" value="8"/>
</dbReference>
<feature type="domain" description="T-Q ester bond containing" evidence="2">
    <location>
        <begin position="358"/>
        <end position="490"/>
    </location>
</feature>
<feature type="domain" description="T-Q ester bond containing" evidence="2">
    <location>
        <begin position="1177"/>
        <end position="1304"/>
    </location>
</feature>
<dbReference type="Proteomes" id="UP000031890">
    <property type="component" value="Chromosome"/>
</dbReference>
<feature type="compositionally biased region" description="Polar residues" evidence="1">
    <location>
        <begin position="864"/>
        <end position="874"/>
    </location>
</feature>
<dbReference type="PANTHER" id="PTHR22836:SF0">
    <property type="entry name" value="PRE-MRNA 3' END PROCESSING PROTEIN WDR33"/>
    <property type="match status" value="1"/>
</dbReference>
<dbReference type="HOGENOM" id="CLU_001941_0_0_11"/>
<accession>A0A0B6EYJ5</accession>
<feature type="domain" description="T-Q ester bond containing" evidence="2">
    <location>
        <begin position="1578"/>
        <end position="1705"/>
    </location>
</feature>
<feature type="region of interest" description="Disordered" evidence="1">
    <location>
        <begin position="1275"/>
        <end position="1454"/>
    </location>
</feature>
<sequence>MSRLRNISREGWMVFTAVFTAIAVIAAMVAVPGARAAEPTDFKPNTTLGENTGKAAEDTSWGPLVWAGAPIEGQTGKKYQGHPENNVGWGWCMDASLAIPMNHRDKYVQAEASKLEIPEGYRDAAINVARKLKAATARGDKKAAANYSVYLVALVSHTGTSKAAAAATITGRDPYYSSVLGNRKNYPGFTGNAEEFTQLTGYKIVSDYDPPKFEKDPSVTIPAQPQEAFITIVIPTDTLSGPAQPVMPVDQPGLPDDGEGESEEPTTSPENPDTEENTTEETTSENPEGETSSSETTTDSEPSNTEETTPKDSTTEPTSPEETTTEDTGEPTPGKTTDVVPNPDPTPTTEKQEKDLNPKIETEASFDGDNQQVVAGATVIDTVSYEDLVPGKKYTLRAELRNKVADENGQYPIVGRGELVDFIPDAESGKVEVKIDVDKQLETPIAAAVAYEYLYSHEVNADGKDAPNEEGDGNLIVTHDNINDGNQTVYTKWSPEIGTVAKLAEGNRVVEGATVIDTVTYEDLVPGKNYTLKAKLISKADGTTVLGEATHSFTAEKSAGSEDVVITVNDKAKNAVGAAVAFEKLFSAEVDADGKDISNSGEEVEIAKHENINDRKQTVDTTEWTPSIETKADLGGATQVSAGAVVKDTVKFTDLVPGKEYTLKAQLRNKAADDKGEHAVIGEGSKNFTPKTSAGEVVVDIKVDDNFKGVVASAVAFEKLFSKQVDESGKDAPNEERDGNLITTHEDIDDGDQTVNTTEWNPSIGTKASKAEGTDIEAGTVVTDTVTYTDLVPGKEYTLRAELRSKVKDEVTGEYPVIGRGEKTFIPTESFGDEEVEITVLPEVTGAVKEAVAFEYLTSTVVDKNGNETTTGESNDIAEHTNINDREQTVKSDKPDETPSTETSETTTSENPGEECTTTTEPTQQTTEPTQQTTEPQEQTTEPTQPQEQQTTEPASSTESTTPVNPCGPGESETPKTSETSSKTTVTTTKSESSVTSSKSSESSSSESSSSSSSSESEEPSEEPSDEPSKPSGPGDEPGEKKNAIVSTNADFDGGLRVVVGGAKIVDQVSYEGLVPGKEYFLDAKLISKADGKSVLGETTGHKFVPTEPNGTEAVTIVVDEKVTEPVEAAVAFEKLTSKQVNDKGEETPGNETPNEIGKHEDITDDDQTVTTKDELPRISTNADFANGATEVVAGAVVEDTVSFNNLVPGKNYTLKAELISKADGETVVGDGQLTFAPETANGEAVVEITVDENLEGVVEAAVAFEELTSVEVDKLGQDTPDASEDEPNFIADHKDINDKDQTVPKETETPETTTSEKPGEECSTTTEPTQPQDQTTEPTQPQDQTTEPTQPQDQETTESTTTPVNPCGPGESETPKTSETSSKTTVTTTKSESSVTSSKSSESSSSESSSSSSSSESEEPSEEPSDEPSKPSGPGDEPGEKKNAIVSTNADFDGGLRVVVGGAKIVDQVSYEGLVPGKEYFLDAKLISKADGKSVLGETTGHKFVPTEPNGTEAVTIVVDEKVTEPVEAAVAFEKLTSKQVNDKGEETPGNETPNEIGKHEDITDDDQTVTTKDELPRISTNADFANGATEVVAGAVVEDTVSFNNLVPGKTYTLKAELISKADGETVVGDGQLTFAPETANGEAVVEITVDENLEGVVEAAVAFEELTSVEVDKLGQDTPDASEDEPNFIADHKDINDKDQTVPKETETTPNKPGEETTPNKPGEETTPNKPGEETTPNKPGEETTPNKPGEETTPNKPGEETTPNKPGEETTPNKPGEETTPNKPGEETTPNKPGEETTPNKPGEETTPNKPGDKPGDEDGSSKKSDLPWWLLLIPGLGLIKLIIDGGNGGNGGDHDGGKGTSEVIEDNDRGDNRGESTGDNAGESSEETGENTGRDDREVVVLDATPPEDAGMPLPSNAERVEIKHVPSGATKLEPGMKDFIK</sequence>
<organism evidence="3 4">
    <name type="scientific">Corynebacterium singulare</name>
    <dbReference type="NCBI Taxonomy" id="161899"/>
    <lineage>
        <taxon>Bacteria</taxon>
        <taxon>Bacillati</taxon>
        <taxon>Actinomycetota</taxon>
        <taxon>Actinomycetes</taxon>
        <taxon>Mycobacteriales</taxon>
        <taxon>Corynebacteriaceae</taxon>
        <taxon>Corynebacterium</taxon>
    </lineage>
</organism>
<feature type="region of interest" description="Disordered" evidence="1">
    <location>
        <begin position="1140"/>
        <end position="1162"/>
    </location>
</feature>
<dbReference type="OrthoDB" id="2676146at2"/>
<feature type="region of interest" description="Disordered" evidence="1">
    <location>
        <begin position="1540"/>
        <end position="1563"/>
    </location>
</feature>
<feature type="region of interest" description="Disordered" evidence="1">
    <location>
        <begin position="864"/>
        <end position="1053"/>
    </location>
</feature>
<feature type="compositionally biased region" description="Basic and acidic residues" evidence="1">
    <location>
        <begin position="1292"/>
        <end position="1309"/>
    </location>
</feature>
<feature type="domain" description="T-Q ester bond containing" evidence="2">
    <location>
        <begin position="1059"/>
        <end position="1171"/>
    </location>
</feature>
<feature type="compositionally biased region" description="Acidic residues" evidence="1">
    <location>
        <begin position="272"/>
        <end position="283"/>
    </location>
</feature>
<feature type="compositionally biased region" description="Basic and acidic residues" evidence="1">
    <location>
        <begin position="1693"/>
        <end position="1710"/>
    </location>
</feature>
<feature type="compositionally biased region" description="Low complexity" evidence="1">
    <location>
        <begin position="330"/>
        <end position="341"/>
    </location>
</feature>
<feature type="compositionally biased region" description="Low complexity" evidence="1">
    <location>
        <begin position="898"/>
        <end position="963"/>
    </location>
</feature>
<feature type="region of interest" description="Disordered" evidence="1">
    <location>
        <begin position="1676"/>
        <end position="1829"/>
    </location>
</feature>
<gene>
    <name evidence="3" type="ORF">CSING_11890</name>
</gene>
<dbReference type="KEGG" id="csx:CSING_11890"/>
<proteinExistence type="predicted"/>
<feature type="compositionally biased region" description="Low complexity" evidence="1">
    <location>
        <begin position="1325"/>
        <end position="1364"/>
    </location>
</feature>
<feature type="domain" description="T-Q ester bond containing" evidence="2">
    <location>
        <begin position="762"/>
        <end position="891"/>
    </location>
</feature>
<dbReference type="InterPro" id="IPR041100">
    <property type="entry name" value="TQ"/>
</dbReference>
<feature type="compositionally biased region" description="Acidic residues" evidence="1">
    <location>
        <begin position="1417"/>
        <end position="1427"/>
    </location>
</feature>
<dbReference type="EMBL" id="CP010827">
    <property type="protein sequence ID" value="AJI79873.1"/>
    <property type="molecule type" value="Genomic_DNA"/>
</dbReference>
<evidence type="ECO:0000256" key="1">
    <source>
        <dbReference type="SAM" id="MobiDB-lite"/>
    </source>
</evidence>
<feature type="region of interest" description="Disordered" evidence="1">
    <location>
        <begin position="1855"/>
        <end position="1924"/>
    </location>
</feature>
<feature type="compositionally biased region" description="Basic and acidic residues" evidence="1">
    <location>
        <begin position="1871"/>
        <end position="1881"/>
    </location>
</feature>
<evidence type="ECO:0000313" key="4">
    <source>
        <dbReference type="Proteomes" id="UP000031890"/>
    </source>
</evidence>
<feature type="compositionally biased region" description="Low complexity" evidence="1">
    <location>
        <begin position="971"/>
        <end position="1015"/>
    </location>
</feature>
<dbReference type="InterPro" id="IPR006311">
    <property type="entry name" value="TAT_signal"/>
</dbReference>
<reference evidence="3 4" key="1">
    <citation type="journal article" date="2015" name="Genome Announc.">
        <title>Complete Genome Sequence and Annotation of Corynebacterium singulare DSM 44357, Isolated from a Human Semen Specimen.</title>
        <authorList>
            <person name="Merten M."/>
            <person name="Brinkrolf K."/>
            <person name="Albersmeier A."/>
            <person name="Kutter Y."/>
            <person name="Ruckert C."/>
            <person name="Tauch A."/>
        </authorList>
    </citation>
    <scope>NUCLEOTIDE SEQUENCE [LARGE SCALE GENOMIC DNA]</scope>
    <source>
        <strain evidence="3">IBS B52218</strain>
    </source>
</reference>
<feature type="region of interest" description="Disordered" evidence="1">
    <location>
        <begin position="725"/>
        <end position="753"/>
    </location>
</feature>
<dbReference type="PANTHER" id="PTHR22836">
    <property type="entry name" value="WD40 REPEAT PROTEIN"/>
    <property type="match status" value="1"/>
</dbReference>
<feature type="compositionally biased region" description="Basic and acidic residues" evidence="1">
    <location>
        <begin position="877"/>
        <end position="897"/>
    </location>
</feature>
<feature type="compositionally biased region" description="Acidic residues" evidence="1">
    <location>
        <begin position="1016"/>
        <end position="1026"/>
    </location>
</feature>
<name>A0A0B6EYJ5_9CORY</name>
<feature type="domain" description="T-Q ester bond containing" evidence="2">
    <location>
        <begin position="626"/>
        <end position="756"/>
    </location>
</feature>
<dbReference type="PROSITE" id="PS51318">
    <property type="entry name" value="TAT"/>
    <property type="match status" value="1"/>
</dbReference>
<evidence type="ECO:0000313" key="3">
    <source>
        <dbReference type="EMBL" id="AJI79873.1"/>
    </source>
</evidence>
<dbReference type="Pfam" id="PF18202">
    <property type="entry name" value="TQ"/>
    <property type="match status" value="8"/>
</dbReference>
<feature type="region of interest" description="Disordered" evidence="1">
    <location>
        <begin position="239"/>
        <end position="357"/>
    </location>
</feature>
<dbReference type="STRING" id="161899.CSING_11890"/>
<dbReference type="NCBIfam" id="NF033903">
    <property type="entry name" value="VaFE_rpt"/>
    <property type="match status" value="8"/>
</dbReference>
<feature type="domain" description="T-Q ester bond containing" evidence="2">
    <location>
        <begin position="1460"/>
        <end position="1572"/>
    </location>
</feature>
<feature type="compositionally biased region" description="Low complexity" evidence="1">
    <location>
        <begin position="284"/>
        <end position="307"/>
    </location>
</feature>